<comment type="caution">
    <text evidence="2">The sequence shown here is derived from an EMBL/GenBank/DDBJ whole genome shotgun (WGS) entry which is preliminary data.</text>
</comment>
<keyword evidence="1" id="KW-1133">Transmembrane helix</keyword>
<keyword evidence="1" id="KW-0472">Membrane</keyword>
<protein>
    <submittedName>
        <fullName evidence="2">Uncharacterized protein</fullName>
    </submittedName>
</protein>
<gene>
    <name evidence="2" type="ORF">RRG08_064315</name>
</gene>
<sequence length="188" mass="21862">MNYEVWHRFLVLCRLCRVRGLHHLTDNMKLTHVTVSVFLVIMVYPALTHTKNVQKRFLNKLMDISVQKVREIMRDLYDPKPYEPYMLIEAKRVRQRIGQTLANVTNTQLNDIVIALDRIYLDNDVNPSLSKLVSDVRQRLGDKAAYLTDTEIGNVIYDILCQIRPENDVIDIVKVVTVAVPFFGSWFG</sequence>
<accession>A0AAE1B4G1</accession>
<keyword evidence="3" id="KW-1185">Reference proteome</keyword>
<feature type="transmembrane region" description="Helical" evidence="1">
    <location>
        <begin position="30"/>
        <end position="47"/>
    </location>
</feature>
<keyword evidence="1" id="KW-0812">Transmembrane</keyword>
<name>A0AAE1B4G1_9GAST</name>
<proteinExistence type="predicted"/>
<dbReference type="Proteomes" id="UP001283361">
    <property type="component" value="Unassembled WGS sequence"/>
</dbReference>
<reference evidence="2" key="1">
    <citation type="journal article" date="2023" name="G3 (Bethesda)">
        <title>A reference genome for the long-term kleptoplast-retaining sea slug Elysia crispata morphotype clarki.</title>
        <authorList>
            <person name="Eastman K.E."/>
            <person name="Pendleton A.L."/>
            <person name="Shaikh M.A."/>
            <person name="Suttiyut T."/>
            <person name="Ogas R."/>
            <person name="Tomko P."/>
            <person name="Gavelis G."/>
            <person name="Widhalm J.R."/>
            <person name="Wisecaver J.H."/>
        </authorList>
    </citation>
    <scope>NUCLEOTIDE SEQUENCE</scope>
    <source>
        <strain evidence="2">ECLA1</strain>
    </source>
</reference>
<dbReference type="AlphaFoldDB" id="A0AAE1B4G1"/>
<evidence type="ECO:0000256" key="1">
    <source>
        <dbReference type="SAM" id="Phobius"/>
    </source>
</evidence>
<dbReference type="EMBL" id="JAWDGP010000628">
    <property type="protein sequence ID" value="KAK3798756.1"/>
    <property type="molecule type" value="Genomic_DNA"/>
</dbReference>
<evidence type="ECO:0000313" key="3">
    <source>
        <dbReference type="Proteomes" id="UP001283361"/>
    </source>
</evidence>
<organism evidence="2 3">
    <name type="scientific">Elysia crispata</name>
    <name type="common">lettuce slug</name>
    <dbReference type="NCBI Taxonomy" id="231223"/>
    <lineage>
        <taxon>Eukaryota</taxon>
        <taxon>Metazoa</taxon>
        <taxon>Spiralia</taxon>
        <taxon>Lophotrochozoa</taxon>
        <taxon>Mollusca</taxon>
        <taxon>Gastropoda</taxon>
        <taxon>Heterobranchia</taxon>
        <taxon>Euthyneura</taxon>
        <taxon>Panpulmonata</taxon>
        <taxon>Sacoglossa</taxon>
        <taxon>Placobranchoidea</taxon>
        <taxon>Plakobranchidae</taxon>
        <taxon>Elysia</taxon>
    </lineage>
</organism>
<evidence type="ECO:0000313" key="2">
    <source>
        <dbReference type="EMBL" id="KAK3798756.1"/>
    </source>
</evidence>